<evidence type="ECO:0000256" key="4">
    <source>
        <dbReference type="ARBA" id="ARBA00023002"/>
    </source>
</evidence>
<dbReference type="KEGG" id="act:ACLA_061300"/>
<keyword evidence="3 6" id="KW-0479">Metal-binding</keyword>
<dbReference type="AlphaFoldDB" id="A1CCB2"/>
<dbReference type="GeneID" id="4705751"/>
<keyword evidence="9" id="KW-1185">Reference proteome</keyword>
<dbReference type="InterPro" id="IPR036396">
    <property type="entry name" value="Cyt_P450_sf"/>
</dbReference>
<organism evidence="8 9">
    <name type="scientific">Aspergillus clavatus (strain ATCC 1007 / CBS 513.65 / DSM 816 / NCTC 3887 / NRRL 1 / QM 1276 / 107)</name>
    <dbReference type="NCBI Taxonomy" id="344612"/>
    <lineage>
        <taxon>Eukaryota</taxon>
        <taxon>Fungi</taxon>
        <taxon>Dikarya</taxon>
        <taxon>Ascomycota</taxon>
        <taxon>Pezizomycotina</taxon>
        <taxon>Eurotiomycetes</taxon>
        <taxon>Eurotiomycetidae</taxon>
        <taxon>Eurotiales</taxon>
        <taxon>Aspergillaceae</taxon>
        <taxon>Aspergillus</taxon>
        <taxon>Aspergillus subgen. Fumigati</taxon>
    </lineage>
</organism>
<evidence type="ECO:0000256" key="1">
    <source>
        <dbReference type="ARBA" id="ARBA00001971"/>
    </source>
</evidence>
<dbReference type="PRINTS" id="PR00465">
    <property type="entry name" value="EP450IV"/>
</dbReference>
<dbReference type="GO" id="GO:0020037">
    <property type="term" value="F:heme binding"/>
    <property type="evidence" value="ECO:0007669"/>
    <property type="project" value="InterPro"/>
</dbReference>
<feature type="transmembrane region" description="Helical" evidence="7">
    <location>
        <begin position="6"/>
        <end position="24"/>
    </location>
</feature>
<keyword evidence="5 6" id="KW-0408">Iron</keyword>
<dbReference type="InterPro" id="IPR002403">
    <property type="entry name" value="Cyt_P450_E_grp-IV"/>
</dbReference>
<keyword evidence="7" id="KW-0472">Membrane</keyword>
<dbReference type="eggNOG" id="KOG0157">
    <property type="taxonomic scope" value="Eukaryota"/>
</dbReference>
<dbReference type="PRINTS" id="PR00385">
    <property type="entry name" value="P450"/>
</dbReference>
<dbReference type="EMBL" id="DS027050">
    <property type="protein sequence ID" value="EAW12169.1"/>
    <property type="molecule type" value="Genomic_DNA"/>
</dbReference>
<feature type="binding site" description="axial binding residue" evidence="6">
    <location>
        <position position="519"/>
    </location>
    <ligand>
        <name>heme</name>
        <dbReference type="ChEBI" id="CHEBI:30413"/>
    </ligand>
    <ligandPart>
        <name>Fe</name>
        <dbReference type="ChEBI" id="CHEBI:18248"/>
    </ligandPart>
</feature>
<dbReference type="GO" id="GO:0005506">
    <property type="term" value="F:iron ion binding"/>
    <property type="evidence" value="ECO:0007669"/>
    <property type="project" value="InterPro"/>
</dbReference>
<dbReference type="OMA" id="AGPRMCY"/>
<keyword evidence="4" id="KW-0560">Oxidoreductase</keyword>
<reference evidence="8 9" key="1">
    <citation type="journal article" date="2008" name="PLoS Genet.">
        <title>Genomic islands in the pathogenic filamentous fungus Aspergillus fumigatus.</title>
        <authorList>
            <person name="Fedorova N.D."/>
            <person name="Khaldi N."/>
            <person name="Joardar V.S."/>
            <person name="Maiti R."/>
            <person name="Amedeo P."/>
            <person name="Anderson M.J."/>
            <person name="Crabtree J."/>
            <person name="Silva J.C."/>
            <person name="Badger J.H."/>
            <person name="Albarraq A."/>
            <person name="Angiuoli S."/>
            <person name="Bussey H."/>
            <person name="Bowyer P."/>
            <person name="Cotty P.J."/>
            <person name="Dyer P.S."/>
            <person name="Egan A."/>
            <person name="Galens K."/>
            <person name="Fraser-Liggett C.M."/>
            <person name="Haas B.J."/>
            <person name="Inman J.M."/>
            <person name="Kent R."/>
            <person name="Lemieux S."/>
            <person name="Malavazi I."/>
            <person name="Orvis J."/>
            <person name="Roemer T."/>
            <person name="Ronning C.M."/>
            <person name="Sundaram J.P."/>
            <person name="Sutton G."/>
            <person name="Turner G."/>
            <person name="Venter J.C."/>
            <person name="White O.R."/>
            <person name="Whitty B.R."/>
            <person name="Youngman P."/>
            <person name="Wolfe K.H."/>
            <person name="Goldman G.H."/>
            <person name="Wortman J.R."/>
            <person name="Jiang B."/>
            <person name="Denning D.W."/>
            <person name="Nierman W.C."/>
        </authorList>
    </citation>
    <scope>NUCLEOTIDE SEQUENCE [LARGE SCALE GENOMIC DNA]</scope>
    <source>
        <strain evidence="9">ATCC 1007 / CBS 513.65 / DSM 816 / NCTC 3887 / NRRL 1</strain>
    </source>
</reference>
<dbReference type="Gene3D" id="1.10.630.10">
    <property type="entry name" value="Cytochrome P450"/>
    <property type="match status" value="1"/>
</dbReference>
<evidence type="ECO:0000256" key="6">
    <source>
        <dbReference type="PIRSR" id="PIRSR602403-1"/>
    </source>
</evidence>
<dbReference type="PANTHER" id="PTHR24305">
    <property type="entry name" value="CYTOCHROME P450"/>
    <property type="match status" value="1"/>
</dbReference>
<sequence length="572" mass="64685">MDLLSWNNLPSIAIVLAFVLYYVFKRAYPSPYPGIPYNAASARKFWGDSSGLLDAVKITQDPAKFIFQQTRKLNSPVIQLFLAPFSNPTIIVDDVREVKDILSNRTHEFDRAPRTQDAYRSLLPHCSLVKATGPAFKHQRRFWEGVTGTPFLRRVAEPKMYRCALGLIDLLRAQAKMAGGLPFYCFDDFDVAAFELIWELVFGTNVDAIKNARSKALCATSDTVQPPSLDSPARIPVIQKPDMCEAVSFFINTVAKSLKSVFPTWHLWYLRQQPVYKRKLAFKNSTIDGLIESTRSKLAGLSEGQLMELEESSVLVTGVRRQLLAHIRQGQPVNVPFPASVQAEIHDELFMILVAGHETKAVLLSWSVKFLIANPEKQEKLRKALVDALPKGFNGEQPSVKAILSTPIPYLEAYMEESMRAANTSPRLVRRTTTDTQVLGYSIPKGVTVILNPYIGTQPLDIPEHLRSETSRNSKGNFASYWDVNGMDDFQPERWLAEDGSFNPRQFPHLGFSAGPRMCYGRNLALMEFRVNLVLLVLNFKFESLPKDLDSMESQQRLFRMPRQCYVRLSPL</sequence>
<keyword evidence="7" id="KW-1133">Transmembrane helix</keyword>
<dbReference type="PANTHER" id="PTHR24305:SF166">
    <property type="entry name" value="CYTOCHROME P450 12A4, MITOCHONDRIAL-RELATED"/>
    <property type="match status" value="1"/>
</dbReference>
<dbReference type="VEuPathDB" id="FungiDB:ACLA_061300"/>
<protein>
    <submittedName>
        <fullName evidence="8">Cytochrome P450 oxidoreductase, putative</fullName>
    </submittedName>
</protein>
<evidence type="ECO:0000256" key="7">
    <source>
        <dbReference type="SAM" id="Phobius"/>
    </source>
</evidence>
<dbReference type="HOGENOM" id="CLU_025001_1_0_1"/>
<dbReference type="Pfam" id="PF00067">
    <property type="entry name" value="p450"/>
    <property type="match status" value="2"/>
</dbReference>
<evidence type="ECO:0000256" key="3">
    <source>
        <dbReference type="ARBA" id="ARBA00022723"/>
    </source>
</evidence>
<dbReference type="Proteomes" id="UP000006701">
    <property type="component" value="Unassembled WGS sequence"/>
</dbReference>
<gene>
    <name evidence="8" type="ORF">ACLA_061300</name>
</gene>
<dbReference type="GO" id="GO:0004497">
    <property type="term" value="F:monooxygenase activity"/>
    <property type="evidence" value="ECO:0007669"/>
    <property type="project" value="InterPro"/>
</dbReference>
<comment type="cofactor">
    <cofactor evidence="1 6">
        <name>heme</name>
        <dbReference type="ChEBI" id="CHEBI:30413"/>
    </cofactor>
</comment>
<evidence type="ECO:0000256" key="2">
    <source>
        <dbReference type="ARBA" id="ARBA00010617"/>
    </source>
</evidence>
<proteinExistence type="inferred from homology"/>
<keyword evidence="6" id="KW-0349">Heme</keyword>
<dbReference type="OrthoDB" id="1470350at2759"/>
<dbReference type="InterPro" id="IPR001128">
    <property type="entry name" value="Cyt_P450"/>
</dbReference>
<dbReference type="STRING" id="344612.A1CCB2"/>
<dbReference type="SUPFAM" id="SSF48264">
    <property type="entry name" value="Cytochrome P450"/>
    <property type="match status" value="1"/>
</dbReference>
<comment type="similarity">
    <text evidence="2">Belongs to the cytochrome P450 family.</text>
</comment>
<name>A1CCB2_ASPCL</name>
<keyword evidence="7" id="KW-0812">Transmembrane</keyword>
<dbReference type="GO" id="GO:0016705">
    <property type="term" value="F:oxidoreductase activity, acting on paired donors, with incorporation or reduction of molecular oxygen"/>
    <property type="evidence" value="ECO:0007669"/>
    <property type="project" value="InterPro"/>
</dbReference>
<evidence type="ECO:0000256" key="5">
    <source>
        <dbReference type="ARBA" id="ARBA00023004"/>
    </source>
</evidence>
<accession>A1CCB2</accession>
<dbReference type="InterPro" id="IPR050121">
    <property type="entry name" value="Cytochrome_P450_monoxygenase"/>
</dbReference>
<dbReference type="RefSeq" id="XP_001273595.1">
    <property type="nucleotide sequence ID" value="XM_001273594.1"/>
</dbReference>
<evidence type="ECO:0000313" key="9">
    <source>
        <dbReference type="Proteomes" id="UP000006701"/>
    </source>
</evidence>
<evidence type="ECO:0000313" key="8">
    <source>
        <dbReference type="EMBL" id="EAW12169.1"/>
    </source>
</evidence>